<dbReference type="RefSeq" id="WP_269427223.1">
    <property type="nucleotide sequence ID" value="NZ_JAPWGM010000002.1"/>
</dbReference>
<proteinExistence type="predicted"/>
<keyword evidence="3" id="KW-1185">Reference proteome</keyword>
<evidence type="ECO:0000313" key="2">
    <source>
        <dbReference type="EMBL" id="MCZ4244157.1"/>
    </source>
</evidence>
<reference evidence="2" key="1">
    <citation type="submission" date="2022-12" db="EMBL/GenBank/DDBJ databases">
        <title>Genome sequence of HCMS5-2.</title>
        <authorList>
            <person name="Woo H."/>
        </authorList>
    </citation>
    <scope>NUCLEOTIDE SEQUENCE</scope>
    <source>
        <strain evidence="2">HCMS5-2</strain>
    </source>
</reference>
<organism evidence="2 3">
    <name type="scientific">Pedobacter punctiformis</name>
    <dbReference type="NCBI Taxonomy" id="3004097"/>
    <lineage>
        <taxon>Bacteria</taxon>
        <taxon>Pseudomonadati</taxon>
        <taxon>Bacteroidota</taxon>
        <taxon>Sphingobacteriia</taxon>
        <taxon>Sphingobacteriales</taxon>
        <taxon>Sphingobacteriaceae</taxon>
        <taxon>Pedobacter</taxon>
    </lineage>
</organism>
<dbReference type="Gene3D" id="3.40.630.30">
    <property type="match status" value="1"/>
</dbReference>
<evidence type="ECO:0000259" key="1">
    <source>
        <dbReference type="PROSITE" id="PS51186"/>
    </source>
</evidence>
<comment type="caution">
    <text evidence="2">The sequence shown here is derived from an EMBL/GenBank/DDBJ whole genome shotgun (WGS) entry which is preliminary data.</text>
</comment>
<dbReference type="CDD" id="cd04301">
    <property type="entry name" value="NAT_SF"/>
    <property type="match status" value="1"/>
</dbReference>
<dbReference type="EMBL" id="JAPWGM010000002">
    <property type="protein sequence ID" value="MCZ4244157.1"/>
    <property type="molecule type" value="Genomic_DNA"/>
</dbReference>
<dbReference type="PROSITE" id="PS51186">
    <property type="entry name" value="GNAT"/>
    <property type="match status" value="1"/>
</dbReference>
<dbReference type="Proteomes" id="UP001144347">
    <property type="component" value="Unassembled WGS sequence"/>
</dbReference>
<name>A0ABT4L8X0_9SPHI</name>
<dbReference type="SUPFAM" id="SSF55729">
    <property type="entry name" value="Acyl-CoA N-acyltransferases (Nat)"/>
    <property type="match status" value="1"/>
</dbReference>
<feature type="domain" description="N-acetyltransferase" evidence="1">
    <location>
        <begin position="53"/>
        <end position="192"/>
    </location>
</feature>
<dbReference type="InterPro" id="IPR016181">
    <property type="entry name" value="Acyl_CoA_acyltransferase"/>
</dbReference>
<protein>
    <submittedName>
        <fullName evidence="2">GNAT family N-acetyltransferase</fullName>
    </submittedName>
</protein>
<dbReference type="InterPro" id="IPR000182">
    <property type="entry name" value="GNAT_dom"/>
</dbReference>
<sequence length="192" mass="22253">MTNAKGKDKVRVVSILSNSLINNSWINRLVKQDQVRFKRIEQLIEFLFDHCLRTGRVLISEDRSACALVFFRNKKSYSISLYHSLMLAFKVTGLDRLSQILKLERYIKIAHNAVAGEGQIYHIRLWGVHPSFQGKGSGTKLLLEMLEESKSFGKTLFLETSEKEMLPFYEKIGLKIYHQIDLDGTIYLLKQR</sequence>
<dbReference type="Pfam" id="PF00583">
    <property type="entry name" value="Acetyltransf_1"/>
    <property type="match status" value="1"/>
</dbReference>
<gene>
    <name evidence="2" type="ORF">O0955_09075</name>
</gene>
<accession>A0ABT4L8X0</accession>
<evidence type="ECO:0000313" key="3">
    <source>
        <dbReference type="Proteomes" id="UP001144347"/>
    </source>
</evidence>